<evidence type="ECO:0000313" key="1">
    <source>
        <dbReference type="EMBL" id="KAJ1114030.1"/>
    </source>
</evidence>
<comment type="caution">
    <text evidence="1">The sequence shown here is derived from an EMBL/GenBank/DDBJ whole genome shotgun (WGS) entry which is preliminary data.</text>
</comment>
<proteinExistence type="predicted"/>
<dbReference type="AlphaFoldDB" id="A0AAV7ND75"/>
<protein>
    <submittedName>
        <fullName evidence="1">Uncharacterized protein</fullName>
    </submittedName>
</protein>
<accession>A0AAV7ND75</accession>
<evidence type="ECO:0000313" key="2">
    <source>
        <dbReference type="Proteomes" id="UP001066276"/>
    </source>
</evidence>
<dbReference type="EMBL" id="JANPWB010000012">
    <property type="protein sequence ID" value="KAJ1114030.1"/>
    <property type="molecule type" value="Genomic_DNA"/>
</dbReference>
<organism evidence="1 2">
    <name type="scientific">Pleurodeles waltl</name>
    <name type="common">Iberian ribbed newt</name>
    <dbReference type="NCBI Taxonomy" id="8319"/>
    <lineage>
        <taxon>Eukaryota</taxon>
        <taxon>Metazoa</taxon>
        <taxon>Chordata</taxon>
        <taxon>Craniata</taxon>
        <taxon>Vertebrata</taxon>
        <taxon>Euteleostomi</taxon>
        <taxon>Amphibia</taxon>
        <taxon>Batrachia</taxon>
        <taxon>Caudata</taxon>
        <taxon>Salamandroidea</taxon>
        <taxon>Salamandridae</taxon>
        <taxon>Pleurodelinae</taxon>
        <taxon>Pleurodeles</taxon>
    </lineage>
</organism>
<dbReference type="Proteomes" id="UP001066276">
    <property type="component" value="Chromosome 8"/>
</dbReference>
<name>A0AAV7ND75_PLEWA</name>
<keyword evidence="2" id="KW-1185">Reference proteome</keyword>
<reference evidence="1" key="1">
    <citation type="journal article" date="2022" name="bioRxiv">
        <title>Sequencing and chromosome-scale assembly of the giantPleurodeles waltlgenome.</title>
        <authorList>
            <person name="Brown T."/>
            <person name="Elewa A."/>
            <person name="Iarovenko S."/>
            <person name="Subramanian E."/>
            <person name="Araus A.J."/>
            <person name="Petzold A."/>
            <person name="Susuki M."/>
            <person name="Suzuki K.-i.T."/>
            <person name="Hayashi T."/>
            <person name="Toyoda A."/>
            <person name="Oliveira C."/>
            <person name="Osipova E."/>
            <person name="Leigh N.D."/>
            <person name="Simon A."/>
            <person name="Yun M.H."/>
        </authorList>
    </citation>
    <scope>NUCLEOTIDE SEQUENCE</scope>
    <source>
        <strain evidence="1">20211129_DDA</strain>
        <tissue evidence="1">Liver</tissue>
    </source>
</reference>
<sequence>MGYGTSGACPQLTLIGTQALCCLSSDSFLTARSPGCPILLPEGSSAPLGPHSAAAASAAHVRLSSTELHYM</sequence>
<gene>
    <name evidence="1" type="ORF">NDU88_002269</name>
</gene>